<proteinExistence type="predicted"/>
<keyword evidence="2" id="KW-1133">Transmembrane helix</keyword>
<keyword evidence="2" id="KW-0472">Membrane</keyword>
<dbReference type="AlphaFoldDB" id="A0AAV9VHK4"/>
<comment type="caution">
    <text evidence="3">The sequence shown here is derived from an EMBL/GenBank/DDBJ whole genome shotgun (WGS) entry which is preliminary data.</text>
</comment>
<feature type="transmembrane region" description="Helical" evidence="2">
    <location>
        <begin position="164"/>
        <end position="187"/>
    </location>
</feature>
<sequence>MSFDTPTGEDREEVLPVATFSFGPGFSIIDINTITSDPTTGTSTSFIAASSTSLSTLAEPTTLARFTRSRVSSSLDTPSSSVISTILEDVEPSSTKSIPTTRPPPISTTQSSPTFPTIVMATDIQKTASGTATGMTAPTTSDSSDNASTQPTEAASSSGISPGAAAGVAVIVVVVLVLLGFGIFRYLRQKKNQGLPPMSKSKKGKPAQMVVMPYMANERSLEEGWESGSTIAPFHFDDPDRAGLGLSGIGSGEQRHSNAGAMRLPIHR</sequence>
<organism evidence="3 4">
    <name type="scientific">Orbilia blumenaviensis</name>
    <dbReference type="NCBI Taxonomy" id="1796055"/>
    <lineage>
        <taxon>Eukaryota</taxon>
        <taxon>Fungi</taxon>
        <taxon>Dikarya</taxon>
        <taxon>Ascomycota</taxon>
        <taxon>Pezizomycotina</taxon>
        <taxon>Orbiliomycetes</taxon>
        <taxon>Orbiliales</taxon>
        <taxon>Orbiliaceae</taxon>
        <taxon>Orbilia</taxon>
    </lineage>
</organism>
<evidence type="ECO:0000256" key="1">
    <source>
        <dbReference type="SAM" id="MobiDB-lite"/>
    </source>
</evidence>
<reference evidence="3 4" key="1">
    <citation type="submission" date="2019-10" db="EMBL/GenBank/DDBJ databases">
        <authorList>
            <person name="Palmer J.M."/>
        </authorList>
    </citation>
    <scope>NUCLEOTIDE SEQUENCE [LARGE SCALE GENOMIC DNA]</scope>
    <source>
        <strain evidence="3 4">TWF730</strain>
    </source>
</reference>
<keyword evidence="2" id="KW-0812">Transmembrane</keyword>
<gene>
    <name evidence="3" type="ORF">TWF730_005103</name>
</gene>
<protein>
    <submittedName>
        <fullName evidence="3">Uncharacterized protein</fullName>
    </submittedName>
</protein>
<feature type="region of interest" description="Disordered" evidence="1">
    <location>
        <begin position="93"/>
        <end position="114"/>
    </location>
</feature>
<dbReference type="EMBL" id="JAVHNS010000002">
    <property type="protein sequence ID" value="KAK6361369.1"/>
    <property type="molecule type" value="Genomic_DNA"/>
</dbReference>
<keyword evidence="4" id="KW-1185">Reference proteome</keyword>
<evidence type="ECO:0000256" key="2">
    <source>
        <dbReference type="SAM" id="Phobius"/>
    </source>
</evidence>
<feature type="region of interest" description="Disordered" evidence="1">
    <location>
        <begin position="130"/>
        <end position="160"/>
    </location>
</feature>
<dbReference type="Proteomes" id="UP001373714">
    <property type="component" value="Unassembled WGS sequence"/>
</dbReference>
<accession>A0AAV9VHK4</accession>
<evidence type="ECO:0000313" key="4">
    <source>
        <dbReference type="Proteomes" id="UP001373714"/>
    </source>
</evidence>
<name>A0AAV9VHK4_9PEZI</name>
<evidence type="ECO:0000313" key="3">
    <source>
        <dbReference type="EMBL" id="KAK6361369.1"/>
    </source>
</evidence>
<feature type="compositionally biased region" description="Polar residues" evidence="1">
    <location>
        <begin position="130"/>
        <end position="153"/>
    </location>
</feature>